<dbReference type="Gene3D" id="3.30.40.10">
    <property type="entry name" value="Zinc/RING finger domain, C3HC4 (zinc finger)"/>
    <property type="match status" value="1"/>
</dbReference>
<reference evidence="6" key="1">
    <citation type="submission" date="2019-09" db="EMBL/GenBank/DDBJ databases">
        <authorList>
            <person name="Zhang L."/>
        </authorList>
    </citation>
    <scope>NUCLEOTIDE SEQUENCE</scope>
</reference>
<dbReference type="CDD" id="cd16448">
    <property type="entry name" value="RING-H2"/>
    <property type="match status" value="1"/>
</dbReference>
<dbReference type="GO" id="GO:0008270">
    <property type="term" value="F:zinc ion binding"/>
    <property type="evidence" value="ECO:0007669"/>
    <property type="project" value="UniProtKB-KW"/>
</dbReference>
<evidence type="ECO:0000313" key="6">
    <source>
        <dbReference type="EMBL" id="VVW78721.1"/>
    </source>
</evidence>
<keyword evidence="2 4" id="KW-0863">Zinc-finger</keyword>
<dbReference type="GO" id="GO:0043161">
    <property type="term" value="P:proteasome-mediated ubiquitin-dependent protein catabolic process"/>
    <property type="evidence" value="ECO:0007669"/>
    <property type="project" value="TreeGrafter"/>
</dbReference>
<dbReference type="InterPro" id="IPR013083">
    <property type="entry name" value="Znf_RING/FYVE/PHD"/>
</dbReference>
<dbReference type="InterPro" id="IPR050731">
    <property type="entry name" value="HRD1_E3_ubiq-ligases"/>
</dbReference>
<feature type="domain" description="RING-type" evidence="5">
    <location>
        <begin position="158"/>
        <end position="200"/>
    </location>
</feature>
<evidence type="ECO:0000259" key="5">
    <source>
        <dbReference type="PROSITE" id="PS50089"/>
    </source>
</evidence>
<evidence type="ECO:0000256" key="1">
    <source>
        <dbReference type="ARBA" id="ARBA00022723"/>
    </source>
</evidence>
<dbReference type="InterPro" id="IPR001841">
    <property type="entry name" value="Znf_RING"/>
</dbReference>
<dbReference type="GO" id="GO:0061630">
    <property type="term" value="F:ubiquitin protein ligase activity"/>
    <property type="evidence" value="ECO:0007669"/>
    <property type="project" value="TreeGrafter"/>
</dbReference>
<keyword evidence="3" id="KW-0862">Zinc</keyword>
<accession>A0A5K1GU02</accession>
<dbReference type="PANTHER" id="PTHR22763:SF162">
    <property type="entry name" value="TRANSMEMBRANE E3 UBIQUITIN-PROTEIN LIGASE 1"/>
    <property type="match status" value="1"/>
</dbReference>
<dbReference type="Pfam" id="PF13639">
    <property type="entry name" value="zf-RING_2"/>
    <property type="match status" value="1"/>
</dbReference>
<gene>
    <name evidence="6" type="ORF">NYM_LOCUS26972</name>
</gene>
<dbReference type="SMART" id="SM00184">
    <property type="entry name" value="RING"/>
    <property type="match status" value="1"/>
</dbReference>
<keyword evidence="1" id="KW-0479">Metal-binding</keyword>
<dbReference type="PANTHER" id="PTHR22763">
    <property type="entry name" value="RING ZINC FINGER PROTEIN"/>
    <property type="match status" value="1"/>
</dbReference>
<dbReference type="Gramene" id="NC9G0146680.1">
    <property type="protein sequence ID" value="NC9G0146680.1:cds"/>
    <property type="gene ID" value="NC9G0146680"/>
</dbReference>
<proteinExistence type="predicted"/>
<organism evidence="6">
    <name type="scientific">Nymphaea colorata</name>
    <name type="common">pocket water lily</name>
    <dbReference type="NCBI Taxonomy" id="210225"/>
    <lineage>
        <taxon>Eukaryota</taxon>
        <taxon>Viridiplantae</taxon>
        <taxon>Streptophyta</taxon>
        <taxon>Embryophyta</taxon>
        <taxon>Tracheophyta</taxon>
        <taxon>Spermatophyta</taxon>
        <taxon>Magnoliopsida</taxon>
        <taxon>Nymphaeales</taxon>
        <taxon>Nymphaeaceae</taxon>
        <taxon>Nymphaea</taxon>
    </lineage>
</organism>
<evidence type="ECO:0000256" key="2">
    <source>
        <dbReference type="ARBA" id="ARBA00022771"/>
    </source>
</evidence>
<protein>
    <recommendedName>
        <fullName evidence="5">RING-type domain-containing protein</fullName>
    </recommendedName>
</protein>
<evidence type="ECO:0000256" key="3">
    <source>
        <dbReference type="ARBA" id="ARBA00022833"/>
    </source>
</evidence>
<dbReference type="AlphaFoldDB" id="A0A5K1GU02"/>
<dbReference type="GO" id="GO:0012505">
    <property type="term" value="C:endomembrane system"/>
    <property type="evidence" value="ECO:0007669"/>
    <property type="project" value="TreeGrafter"/>
</dbReference>
<dbReference type="EMBL" id="LR721787">
    <property type="protein sequence ID" value="VVW78721.1"/>
    <property type="molecule type" value="Genomic_DNA"/>
</dbReference>
<evidence type="ECO:0000256" key="4">
    <source>
        <dbReference type="PROSITE-ProRule" id="PRU00175"/>
    </source>
</evidence>
<name>A0A5K1GU02_9MAGN</name>
<dbReference type="SUPFAM" id="SSF57850">
    <property type="entry name" value="RING/U-box"/>
    <property type="match status" value="1"/>
</dbReference>
<dbReference type="PROSITE" id="PS50089">
    <property type="entry name" value="ZF_RING_2"/>
    <property type="match status" value="1"/>
</dbReference>
<sequence length="213" mass="24073">MEIDIKVSGTIAKMKPPEANHPASSGFQVDIGFFLEDTLNVIGEDGKATKSQCCYELKIVTRYSTQICDVSYVEQLAYNTLHVDMDMDPEAAEKAKTEVARIIMRKMAVVRNDNPSLWTVFIEMHVECTIEISDEEAGKPTGKHGCDRLLEHLGDDVCAICCEEFDSTEHIAVTTCHHTYHRFCLFKWLFRGTYSCPTCRSDLSTIADCRIKF</sequence>
<dbReference type="OrthoDB" id="21204at2759"/>